<dbReference type="Pfam" id="PF00078">
    <property type="entry name" value="RVT_1"/>
    <property type="match status" value="1"/>
</dbReference>
<dbReference type="GO" id="GO:0003964">
    <property type="term" value="F:RNA-directed DNA polymerase activity"/>
    <property type="evidence" value="ECO:0007669"/>
    <property type="project" value="UniProtKB-KW"/>
</dbReference>
<keyword evidence="2" id="KW-0695">RNA-directed DNA polymerase</keyword>
<dbReference type="InterPro" id="IPR052343">
    <property type="entry name" value="Retrotransposon-Effector_Assoc"/>
</dbReference>
<comment type="caution">
    <text evidence="2">The sequence shown here is derived from an EMBL/GenBank/DDBJ whole genome shotgun (WGS) entry which is preliminary data.</text>
</comment>
<reference evidence="2" key="1">
    <citation type="submission" date="2019-08" db="EMBL/GenBank/DDBJ databases">
        <authorList>
            <person name="Liu F."/>
        </authorList>
    </citation>
    <scope>NUCLEOTIDE SEQUENCE [LARGE SCALE GENOMIC DNA]</scope>
    <source>
        <strain evidence="2">PA1801</strain>
        <tissue evidence="2">Leaf</tissue>
    </source>
</reference>
<dbReference type="SUPFAM" id="SSF56672">
    <property type="entry name" value="DNA/RNA polymerases"/>
    <property type="match status" value="1"/>
</dbReference>
<organism evidence="2 3">
    <name type="scientific">Gossypium australe</name>
    <dbReference type="NCBI Taxonomy" id="47621"/>
    <lineage>
        <taxon>Eukaryota</taxon>
        <taxon>Viridiplantae</taxon>
        <taxon>Streptophyta</taxon>
        <taxon>Embryophyta</taxon>
        <taxon>Tracheophyta</taxon>
        <taxon>Spermatophyta</taxon>
        <taxon>Magnoliopsida</taxon>
        <taxon>eudicotyledons</taxon>
        <taxon>Gunneridae</taxon>
        <taxon>Pentapetalae</taxon>
        <taxon>rosids</taxon>
        <taxon>malvids</taxon>
        <taxon>Malvales</taxon>
        <taxon>Malvaceae</taxon>
        <taxon>Malvoideae</taxon>
        <taxon>Gossypium</taxon>
    </lineage>
</organism>
<accession>A0A5B6UKT5</accession>
<gene>
    <name evidence="2" type="ORF">EPI10_013233</name>
</gene>
<keyword evidence="2" id="KW-0548">Nucleotidyltransferase</keyword>
<keyword evidence="2" id="KW-0808">Transferase</keyword>
<protein>
    <submittedName>
        <fullName evidence="2">Reverse transcriptase</fullName>
    </submittedName>
</protein>
<evidence type="ECO:0000313" key="3">
    <source>
        <dbReference type="Proteomes" id="UP000325315"/>
    </source>
</evidence>
<name>A0A5B6UKT5_9ROSI</name>
<keyword evidence="3" id="KW-1185">Reference proteome</keyword>
<dbReference type="EMBL" id="SMMG02000010">
    <property type="protein sequence ID" value="KAA3458641.1"/>
    <property type="molecule type" value="Genomic_DNA"/>
</dbReference>
<dbReference type="PANTHER" id="PTHR46890:SF48">
    <property type="entry name" value="RNA-DIRECTED DNA POLYMERASE"/>
    <property type="match status" value="1"/>
</dbReference>
<proteinExistence type="predicted"/>
<feature type="domain" description="Reverse transcriptase" evidence="1">
    <location>
        <begin position="160"/>
        <end position="245"/>
    </location>
</feature>
<dbReference type="OrthoDB" id="7697409at2759"/>
<dbReference type="AlphaFoldDB" id="A0A5B6UKT5"/>
<evidence type="ECO:0000313" key="2">
    <source>
        <dbReference type="EMBL" id="KAA3458641.1"/>
    </source>
</evidence>
<dbReference type="PANTHER" id="PTHR46890">
    <property type="entry name" value="NON-LTR RETROLELEMENT REVERSE TRANSCRIPTASE-LIKE PROTEIN-RELATED"/>
    <property type="match status" value="1"/>
</dbReference>
<dbReference type="InterPro" id="IPR043502">
    <property type="entry name" value="DNA/RNA_pol_sf"/>
</dbReference>
<sequence length="246" mass="27781">MASNPSHMSTKRWILDNGATNHMTLDIRCLSLWLIENLDLCNGVVKGDWWEIQRYARGVADPKKVLEGIEGSISHEINDILQSPFKEDEVYTALKGMGPLKAPGSDGFPALFFQKYWHIVGNEVLEFCLGVLNDGKGIESTNTTDIVLFPKISQPTILVNFRPISLCTVIYKIVTKAIMNRLQDVIGNCIDKAQSVFVLGRLISDNVLLAYELLHTFRRKKTGKKGYKAVKLDMSKAYDRVEWDFV</sequence>
<dbReference type="InterPro" id="IPR000477">
    <property type="entry name" value="RT_dom"/>
</dbReference>
<dbReference type="Proteomes" id="UP000325315">
    <property type="component" value="Unassembled WGS sequence"/>
</dbReference>
<evidence type="ECO:0000259" key="1">
    <source>
        <dbReference type="Pfam" id="PF00078"/>
    </source>
</evidence>